<proteinExistence type="predicted"/>
<dbReference type="EMBL" id="JBHMBK010000012">
    <property type="protein sequence ID" value="MFB9686094.1"/>
    <property type="molecule type" value="Genomic_DNA"/>
</dbReference>
<evidence type="ECO:0000259" key="2">
    <source>
        <dbReference type="PROSITE" id="PS51296"/>
    </source>
</evidence>
<reference evidence="3 4" key="1">
    <citation type="submission" date="2024-09" db="EMBL/GenBank/DDBJ databases">
        <authorList>
            <person name="Sun Q."/>
            <person name="Mori K."/>
        </authorList>
    </citation>
    <scope>NUCLEOTIDE SEQUENCE [LARGE SCALE GENOMIC DNA]</scope>
    <source>
        <strain evidence="3 4">JCM 13852</strain>
    </source>
</reference>
<sequence length="442" mass="45932">MTAPPAAEPAGPRRPVITRHPVRVDVDGDFTLDDLLALPVTGPARSLHSVPTTLAALRRLRTAHHPSAQNGPVAAPPGPTEADAVLLHRIEASSLFRPPVRARLAHLTPEAGAAWLALAARWVGLSQSSGDLRFLNTACKLTGAVWAQHNRPGDGPWHEAGVTGQLAAVARLLGEATDRLRRRLANRITLPPAASAGDEALSVSPLARTSRARIAVLAGAGSRSAGRLVTTATTAGLPIEAVCWYASHTGPSQPSNYSSAWYPPSSPGPSASPSVPSSVPTTTADSWDDVVAVIRAVEADVVLLVGMPVVPDRVLGAARLGVLNAHNGALPTHRGMDAVGWALLNNQSVVCSLHLARTVVDAGEVIAAHPVPTAPVATLAGRVKTTQVRLLLAGAAHVADTGALPDLTPQPAAGTQFYRLHPHLKRVLDASPYACNDDLDGR</sequence>
<dbReference type="Gene3D" id="3.40.50.170">
    <property type="entry name" value="Formyl transferase, N-terminal domain"/>
    <property type="match status" value="1"/>
</dbReference>
<dbReference type="PROSITE" id="PS51296">
    <property type="entry name" value="RIESKE"/>
    <property type="match status" value="1"/>
</dbReference>
<dbReference type="SUPFAM" id="SSF53328">
    <property type="entry name" value="Formyltransferase"/>
    <property type="match status" value="1"/>
</dbReference>
<evidence type="ECO:0000313" key="4">
    <source>
        <dbReference type="Proteomes" id="UP001589535"/>
    </source>
</evidence>
<feature type="compositionally biased region" description="Low complexity" evidence="1">
    <location>
        <begin position="255"/>
        <end position="280"/>
    </location>
</feature>
<dbReference type="InterPro" id="IPR036477">
    <property type="entry name" value="Formyl_transf_N_sf"/>
</dbReference>
<evidence type="ECO:0000256" key="1">
    <source>
        <dbReference type="SAM" id="MobiDB-lite"/>
    </source>
</evidence>
<dbReference type="InterPro" id="IPR017941">
    <property type="entry name" value="Rieske_2Fe-2S"/>
</dbReference>
<evidence type="ECO:0000313" key="3">
    <source>
        <dbReference type="EMBL" id="MFB9686094.1"/>
    </source>
</evidence>
<dbReference type="Proteomes" id="UP001589535">
    <property type="component" value="Unassembled WGS sequence"/>
</dbReference>
<accession>A0ABV5U4F4</accession>
<feature type="region of interest" description="Disordered" evidence="1">
    <location>
        <begin position="255"/>
        <end position="282"/>
    </location>
</feature>
<organism evidence="3 4">
    <name type="scientific">Amycolatopsis plumensis</name>
    <dbReference type="NCBI Taxonomy" id="236508"/>
    <lineage>
        <taxon>Bacteria</taxon>
        <taxon>Bacillati</taxon>
        <taxon>Actinomycetota</taxon>
        <taxon>Actinomycetes</taxon>
        <taxon>Pseudonocardiales</taxon>
        <taxon>Pseudonocardiaceae</taxon>
        <taxon>Amycolatopsis</taxon>
    </lineage>
</organism>
<gene>
    <name evidence="3" type="ORF">ACFFTO_18005</name>
</gene>
<protein>
    <submittedName>
        <fullName evidence="3">Formyltransferase family protein</fullName>
    </submittedName>
</protein>
<feature type="domain" description="Rieske" evidence="2">
    <location>
        <begin position="332"/>
        <end position="385"/>
    </location>
</feature>
<dbReference type="RefSeq" id="WP_378194724.1">
    <property type="nucleotide sequence ID" value="NZ_JBHMBK010000012.1"/>
</dbReference>
<dbReference type="InterPro" id="IPR002376">
    <property type="entry name" value="Formyl_transf_N"/>
</dbReference>
<keyword evidence="4" id="KW-1185">Reference proteome</keyword>
<comment type="caution">
    <text evidence="3">The sequence shown here is derived from an EMBL/GenBank/DDBJ whole genome shotgun (WGS) entry which is preliminary data.</text>
</comment>
<dbReference type="Pfam" id="PF00551">
    <property type="entry name" value="Formyl_trans_N"/>
    <property type="match status" value="1"/>
</dbReference>
<name>A0ABV5U4F4_9PSEU</name>